<keyword evidence="3" id="KW-1185">Reference proteome</keyword>
<dbReference type="PROSITE" id="PS51257">
    <property type="entry name" value="PROKAR_LIPOPROTEIN"/>
    <property type="match status" value="1"/>
</dbReference>
<name>A0A846MQL6_9BACT</name>
<evidence type="ECO:0000256" key="1">
    <source>
        <dbReference type="SAM" id="Coils"/>
    </source>
</evidence>
<evidence type="ECO:0000313" key="3">
    <source>
        <dbReference type="Proteomes" id="UP000537126"/>
    </source>
</evidence>
<sequence>MLKKYLWIALVVFVGLLTSCGGEESEQNGNDVANQGNGGTEQKEVVDIEAALQKLSNDFTLLRAIPSPIEMTSLVQQSGAKYNRSILHDANKAKSYATDFKRALNVGVYSTDLGFAHLYGKSQDAIDYLVAIRDLSTALKVDSYFDFKRLKQLTESNASIDELLAETLTSLQAMKDGLEKENRGDITVLLVTGGWVEALYLGCHVAENAKNKQQLLEHIADQKLSLDNIVKLLENIKNITPEAKALYEKAKQLQEAYANVSLKVEAVSKNTVVDGVPTAVQEEQSVELNFSEQDFQKIYSIVKEMRRLIVE</sequence>
<organism evidence="2 3">
    <name type="scientific">Thermonema lapsum</name>
    <dbReference type="NCBI Taxonomy" id="28195"/>
    <lineage>
        <taxon>Bacteria</taxon>
        <taxon>Pseudomonadati</taxon>
        <taxon>Bacteroidota</taxon>
        <taxon>Cytophagia</taxon>
        <taxon>Cytophagales</taxon>
        <taxon>Thermonemataceae</taxon>
        <taxon>Thermonema</taxon>
    </lineage>
</organism>
<proteinExistence type="predicted"/>
<protein>
    <submittedName>
        <fullName evidence="2">Uncharacterized protein</fullName>
    </submittedName>
</protein>
<keyword evidence="1" id="KW-0175">Coiled coil</keyword>
<dbReference type="Proteomes" id="UP000537126">
    <property type="component" value="Unassembled WGS sequence"/>
</dbReference>
<gene>
    <name evidence="2" type="ORF">FHS56_001234</name>
</gene>
<dbReference type="EMBL" id="JAASRN010000002">
    <property type="protein sequence ID" value="NIK73721.1"/>
    <property type="molecule type" value="Genomic_DNA"/>
</dbReference>
<evidence type="ECO:0000313" key="2">
    <source>
        <dbReference type="EMBL" id="NIK73721.1"/>
    </source>
</evidence>
<feature type="coiled-coil region" evidence="1">
    <location>
        <begin position="243"/>
        <end position="270"/>
    </location>
</feature>
<reference evidence="2 3" key="1">
    <citation type="submission" date="2020-03" db="EMBL/GenBank/DDBJ databases">
        <title>Genomic Encyclopedia of Type Strains, Phase IV (KMG-IV): sequencing the most valuable type-strain genomes for metagenomic binning, comparative biology and taxonomic classification.</title>
        <authorList>
            <person name="Goeker M."/>
        </authorList>
    </citation>
    <scope>NUCLEOTIDE SEQUENCE [LARGE SCALE GENOMIC DNA]</scope>
    <source>
        <strain evidence="2 3">DSM 5718</strain>
    </source>
</reference>
<dbReference type="RefSeq" id="WP_166918994.1">
    <property type="nucleotide sequence ID" value="NZ_JAASRN010000002.1"/>
</dbReference>
<accession>A0A846MQL6</accession>
<comment type="caution">
    <text evidence="2">The sequence shown here is derived from an EMBL/GenBank/DDBJ whole genome shotgun (WGS) entry which is preliminary data.</text>
</comment>
<dbReference type="AlphaFoldDB" id="A0A846MQL6"/>